<sequence>EQVVTSACTGEVTWPLMLELQLRLPREYYSHFNQEGQIGSKMANSKFAKHPHRDLNRSPLKVIIEVELDPTRIFIPSA</sequence>
<dbReference type="Proteomes" id="UP000237000">
    <property type="component" value="Unassembled WGS sequence"/>
</dbReference>
<dbReference type="EMBL" id="JXTC01000086">
    <property type="protein sequence ID" value="PON90206.1"/>
    <property type="molecule type" value="Genomic_DNA"/>
</dbReference>
<reference evidence="2" key="1">
    <citation type="submission" date="2016-06" db="EMBL/GenBank/DDBJ databases">
        <title>Parallel loss of symbiosis genes in relatives of nitrogen-fixing non-legume Parasponia.</title>
        <authorList>
            <person name="Van Velzen R."/>
            <person name="Holmer R."/>
            <person name="Bu F."/>
            <person name="Rutten L."/>
            <person name="Van Zeijl A."/>
            <person name="Liu W."/>
            <person name="Santuari L."/>
            <person name="Cao Q."/>
            <person name="Sharma T."/>
            <person name="Shen D."/>
            <person name="Roswanjaya Y."/>
            <person name="Wardhani T."/>
            <person name="Kalhor M.S."/>
            <person name="Jansen J."/>
            <person name="Van den Hoogen J."/>
            <person name="Gungor B."/>
            <person name="Hartog M."/>
            <person name="Hontelez J."/>
            <person name="Verver J."/>
            <person name="Yang W.-C."/>
            <person name="Schijlen E."/>
            <person name="Repin R."/>
            <person name="Schilthuizen M."/>
            <person name="Schranz E."/>
            <person name="Heidstra R."/>
            <person name="Miyata K."/>
            <person name="Fedorova E."/>
            <person name="Kohlen W."/>
            <person name="Bisseling T."/>
            <person name="Smit S."/>
            <person name="Geurts R."/>
        </authorList>
    </citation>
    <scope>NUCLEOTIDE SEQUENCE [LARGE SCALE GENOMIC DNA]</scope>
    <source>
        <strain evidence="2">cv. RG33-2</strain>
    </source>
</reference>
<proteinExistence type="predicted"/>
<gene>
    <name evidence="1" type="ORF">TorRG33x02_140560</name>
</gene>
<comment type="caution">
    <text evidence="1">The sequence shown here is derived from an EMBL/GenBank/DDBJ whole genome shotgun (WGS) entry which is preliminary data.</text>
</comment>
<feature type="non-terminal residue" evidence="1">
    <location>
        <position position="1"/>
    </location>
</feature>
<protein>
    <submittedName>
        <fullName evidence="1">Uncharacterized protein</fullName>
    </submittedName>
</protein>
<accession>A0A2P5EXE6</accession>
<dbReference type="AlphaFoldDB" id="A0A2P5EXE6"/>
<keyword evidence="2" id="KW-1185">Reference proteome</keyword>
<evidence type="ECO:0000313" key="1">
    <source>
        <dbReference type="EMBL" id="PON90206.1"/>
    </source>
</evidence>
<name>A0A2P5EXE6_TREOI</name>
<evidence type="ECO:0000313" key="2">
    <source>
        <dbReference type="Proteomes" id="UP000237000"/>
    </source>
</evidence>
<dbReference type="InParanoid" id="A0A2P5EXE6"/>
<organism evidence="1 2">
    <name type="scientific">Trema orientale</name>
    <name type="common">Charcoal tree</name>
    <name type="synonym">Celtis orientalis</name>
    <dbReference type="NCBI Taxonomy" id="63057"/>
    <lineage>
        <taxon>Eukaryota</taxon>
        <taxon>Viridiplantae</taxon>
        <taxon>Streptophyta</taxon>
        <taxon>Embryophyta</taxon>
        <taxon>Tracheophyta</taxon>
        <taxon>Spermatophyta</taxon>
        <taxon>Magnoliopsida</taxon>
        <taxon>eudicotyledons</taxon>
        <taxon>Gunneridae</taxon>
        <taxon>Pentapetalae</taxon>
        <taxon>rosids</taxon>
        <taxon>fabids</taxon>
        <taxon>Rosales</taxon>
        <taxon>Cannabaceae</taxon>
        <taxon>Trema</taxon>
    </lineage>
</organism>